<dbReference type="PROSITE" id="PS51257">
    <property type="entry name" value="PROKAR_LIPOPROTEIN"/>
    <property type="match status" value="1"/>
</dbReference>
<proteinExistence type="predicted"/>
<dbReference type="InterPro" id="IPR011050">
    <property type="entry name" value="Pectin_lyase_fold/virulence"/>
</dbReference>
<name>A0A4R4E0K1_9BACT</name>
<dbReference type="SUPFAM" id="SSF51126">
    <property type="entry name" value="Pectin lyase-like"/>
    <property type="match status" value="1"/>
</dbReference>
<dbReference type="AlphaFoldDB" id="A0A4R4E0K1"/>
<keyword evidence="1" id="KW-0732">Signal</keyword>
<feature type="chain" id="PRO_5020500731" evidence="1">
    <location>
        <begin position="24"/>
        <end position="349"/>
    </location>
</feature>
<feature type="signal peptide" evidence="1">
    <location>
        <begin position="1"/>
        <end position="23"/>
    </location>
</feature>
<reference evidence="2 3" key="1">
    <citation type="submission" date="2019-03" db="EMBL/GenBank/DDBJ databases">
        <authorList>
            <person name="Kim M.K.M."/>
        </authorList>
    </citation>
    <scope>NUCLEOTIDE SEQUENCE [LARGE SCALE GENOMIC DNA]</scope>
    <source>
        <strain evidence="2 3">17J68-15</strain>
    </source>
</reference>
<dbReference type="Pfam" id="PF14592">
    <property type="entry name" value="Chondroitinas_B"/>
    <property type="match status" value="1"/>
</dbReference>
<dbReference type="OrthoDB" id="154460at2"/>
<dbReference type="InterPro" id="IPR012334">
    <property type="entry name" value="Pectin_lyas_fold"/>
</dbReference>
<organism evidence="2 3">
    <name type="scientific">Flaviaesturariibacter aridisoli</name>
    <dbReference type="NCBI Taxonomy" id="2545761"/>
    <lineage>
        <taxon>Bacteria</taxon>
        <taxon>Pseudomonadati</taxon>
        <taxon>Bacteroidota</taxon>
        <taxon>Chitinophagia</taxon>
        <taxon>Chitinophagales</taxon>
        <taxon>Chitinophagaceae</taxon>
        <taxon>Flaviaestuariibacter</taxon>
    </lineage>
</organism>
<accession>A0A4R4E0K1</accession>
<keyword evidence="3" id="KW-1185">Reference proteome</keyword>
<evidence type="ECO:0000256" key="1">
    <source>
        <dbReference type="SAM" id="SignalP"/>
    </source>
</evidence>
<protein>
    <submittedName>
        <fullName evidence="2">Coagulation factor 5/8 type domain-containing protein</fullName>
    </submittedName>
</protein>
<dbReference type="Proteomes" id="UP000295164">
    <property type="component" value="Unassembled WGS sequence"/>
</dbReference>
<sequence length="349" mass="37067">MYRTTMISLIGLLLLGCSKGKPADTPHVPSPAPIPVSTEPAPLRTVWVHTADELQAALLDARPGDDIELADGVYNGNFEIAADRDGTADHPIVLRGGTAAIIDGGSIQTGYALYLQADHWIIRGFSIRNALKGIVADRTRYSRFDSLEVTDIGEEAIHLRTFSSRNTVAHCQIANTGLKTPDYGEGVYIGSAKNNWAVYTNGAPDRCDSNEVLENRIGPGIAAECVDIKEGTTGGLIRGNSFNSIGIQGANGADSWIDVKGNRYRIENNTGVNPEGTLLVDGYQVHIASRGWGNYNEFRGNRCVVNAPGYGILIRLTSPTEGASVGNKVFADNSASGAGGGLTNIPVTQ</sequence>
<gene>
    <name evidence="2" type="ORF">E0486_07725</name>
</gene>
<dbReference type="InterPro" id="IPR039513">
    <property type="entry name" value="PL-6"/>
</dbReference>
<dbReference type="Gene3D" id="2.160.20.10">
    <property type="entry name" value="Single-stranded right-handed beta-helix, Pectin lyase-like"/>
    <property type="match status" value="1"/>
</dbReference>
<dbReference type="EMBL" id="SKFH01000009">
    <property type="protein sequence ID" value="TCZ72944.1"/>
    <property type="molecule type" value="Genomic_DNA"/>
</dbReference>
<evidence type="ECO:0000313" key="3">
    <source>
        <dbReference type="Proteomes" id="UP000295164"/>
    </source>
</evidence>
<evidence type="ECO:0000313" key="2">
    <source>
        <dbReference type="EMBL" id="TCZ72944.1"/>
    </source>
</evidence>
<comment type="caution">
    <text evidence="2">The sequence shown here is derived from an EMBL/GenBank/DDBJ whole genome shotgun (WGS) entry which is preliminary data.</text>
</comment>